<keyword evidence="5" id="KW-1185">Reference proteome</keyword>
<protein>
    <recommendedName>
        <fullName evidence="6">Pollen Ole e 1 allergen and extensin family protein</fullName>
    </recommendedName>
</protein>
<comment type="caution">
    <text evidence="4">The sequence shown here is derived from an EMBL/GenBank/DDBJ whole genome shotgun (WGS) entry which is preliminary data.</text>
</comment>
<evidence type="ECO:0000313" key="5">
    <source>
        <dbReference type="Proteomes" id="UP000886520"/>
    </source>
</evidence>
<dbReference type="Pfam" id="PF01190">
    <property type="entry name" value="Pollen_Ole_e_1"/>
    <property type="match status" value="1"/>
</dbReference>
<accession>A0A9D4U0C3</accession>
<organism evidence="4 5">
    <name type="scientific">Adiantum capillus-veneris</name>
    <name type="common">Maidenhair fern</name>
    <dbReference type="NCBI Taxonomy" id="13818"/>
    <lineage>
        <taxon>Eukaryota</taxon>
        <taxon>Viridiplantae</taxon>
        <taxon>Streptophyta</taxon>
        <taxon>Embryophyta</taxon>
        <taxon>Tracheophyta</taxon>
        <taxon>Polypodiopsida</taxon>
        <taxon>Polypodiidae</taxon>
        <taxon>Polypodiales</taxon>
        <taxon>Pteridineae</taxon>
        <taxon>Pteridaceae</taxon>
        <taxon>Vittarioideae</taxon>
        <taxon>Adiantum</taxon>
    </lineage>
</organism>
<evidence type="ECO:0000313" key="4">
    <source>
        <dbReference type="EMBL" id="KAI5059211.1"/>
    </source>
</evidence>
<evidence type="ECO:0000256" key="3">
    <source>
        <dbReference type="SAM" id="SignalP"/>
    </source>
</evidence>
<dbReference type="PANTHER" id="PTHR31614">
    <property type="entry name" value="PROTEIN DOWNSTREAM OF FLC-RELATED"/>
    <property type="match status" value="1"/>
</dbReference>
<feature type="chain" id="PRO_5039594647" description="Pollen Ole e 1 allergen and extensin family protein" evidence="3">
    <location>
        <begin position="22"/>
        <end position="161"/>
    </location>
</feature>
<name>A0A9D4U0C3_ADICA</name>
<sequence length="161" mass="16742">MALRALLFLLPLAAFLVEGSAQSHPLVVKGRVFCDACHAGHFSRSSFYLAGAKVGVQCGSSQGHVTAYVEGKTGPNGEFSLPVGGEHEGEYCVALVLHSPHPTCNLLSQHGAFATVLLTRNAGLADDVINTGPFAFTPNRLASFCASEVATEEGSNILGGE</sequence>
<dbReference type="PANTHER" id="PTHR31614:SF5">
    <property type="entry name" value="ALLERGEN-LIKE PROTEIN BRSN20"/>
    <property type="match status" value="1"/>
</dbReference>
<gene>
    <name evidence="4" type="ORF">GOP47_0025530</name>
</gene>
<dbReference type="OrthoDB" id="1896520at2759"/>
<dbReference type="Proteomes" id="UP000886520">
    <property type="component" value="Chromosome 25"/>
</dbReference>
<evidence type="ECO:0000256" key="1">
    <source>
        <dbReference type="ARBA" id="ARBA00010049"/>
    </source>
</evidence>
<dbReference type="EMBL" id="JABFUD020000025">
    <property type="protein sequence ID" value="KAI5059211.1"/>
    <property type="molecule type" value="Genomic_DNA"/>
</dbReference>
<keyword evidence="3" id="KW-0732">Signal</keyword>
<dbReference type="AlphaFoldDB" id="A0A9D4U0C3"/>
<reference evidence="4" key="1">
    <citation type="submission" date="2021-01" db="EMBL/GenBank/DDBJ databases">
        <title>Adiantum capillus-veneris genome.</title>
        <authorList>
            <person name="Fang Y."/>
            <person name="Liao Q."/>
        </authorList>
    </citation>
    <scope>NUCLEOTIDE SEQUENCE</scope>
    <source>
        <strain evidence="4">H3</strain>
        <tissue evidence="4">Leaf</tissue>
    </source>
</reference>
<proteinExistence type="inferred from homology"/>
<dbReference type="InterPro" id="IPR006041">
    <property type="entry name" value="Pollen_Ole_e1_allergen"/>
</dbReference>
<evidence type="ECO:0000256" key="2">
    <source>
        <dbReference type="ARBA" id="ARBA00023157"/>
    </source>
</evidence>
<feature type="signal peptide" evidence="3">
    <location>
        <begin position="1"/>
        <end position="21"/>
    </location>
</feature>
<comment type="similarity">
    <text evidence="1">Belongs to the Ole e I family.</text>
</comment>
<evidence type="ECO:0008006" key="6">
    <source>
        <dbReference type="Google" id="ProtNLM"/>
    </source>
</evidence>
<keyword evidence="2" id="KW-1015">Disulfide bond</keyword>